<evidence type="ECO:0000256" key="2">
    <source>
        <dbReference type="ARBA" id="ARBA00022801"/>
    </source>
</evidence>
<name>A0A5B0A2A9_9ACTN</name>
<evidence type="ECO:0000313" key="6">
    <source>
        <dbReference type="Proteomes" id="UP000324965"/>
    </source>
</evidence>
<dbReference type="GO" id="GO:0005829">
    <property type="term" value="C:cytosol"/>
    <property type="evidence" value="ECO:0007669"/>
    <property type="project" value="TreeGrafter"/>
</dbReference>
<dbReference type="EMBL" id="VDFC01000069">
    <property type="protein sequence ID" value="KAA0923411.1"/>
    <property type="molecule type" value="Genomic_DNA"/>
</dbReference>
<comment type="similarity">
    <text evidence="1 4">Belongs to the glycosyl hydrolase 1 family.</text>
</comment>
<dbReference type="RefSeq" id="WP_149515157.1">
    <property type="nucleotide sequence ID" value="NZ_VDFC01000069.1"/>
</dbReference>
<dbReference type="GO" id="GO:0016052">
    <property type="term" value="P:carbohydrate catabolic process"/>
    <property type="evidence" value="ECO:0007669"/>
    <property type="project" value="TreeGrafter"/>
</dbReference>
<dbReference type="GO" id="GO:0008422">
    <property type="term" value="F:beta-glucosidase activity"/>
    <property type="evidence" value="ECO:0007669"/>
    <property type="project" value="TreeGrafter"/>
</dbReference>
<reference evidence="5 6" key="1">
    <citation type="submission" date="2019-05" db="EMBL/GenBank/DDBJ databases">
        <authorList>
            <person name="Hariharan J."/>
            <person name="Choudoir M.J."/>
            <person name="Diebold P."/>
            <person name="Panke-Buisse K."/>
            <person name="Buckley D.H."/>
        </authorList>
    </citation>
    <scope>NUCLEOTIDE SEQUENCE [LARGE SCALE GENOMIC DNA]</scope>
    <source>
        <strain evidence="5 6">SUN51</strain>
    </source>
</reference>
<dbReference type="Proteomes" id="UP000324965">
    <property type="component" value="Unassembled WGS sequence"/>
</dbReference>
<dbReference type="PANTHER" id="PTHR10353:SF36">
    <property type="entry name" value="LP05116P"/>
    <property type="match status" value="1"/>
</dbReference>
<dbReference type="SUPFAM" id="SSF51445">
    <property type="entry name" value="(Trans)glycosidases"/>
    <property type="match status" value="1"/>
</dbReference>
<dbReference type="InterPro" id="IPR001360">
    <property type="entry name" value="Glyco_hydro_1"/>
</dbReference>
<evidence type="ECO:0000313" key="5">
    <source>
        <dbReference type="EMBL" id="KAA0923411.1"/>
    </source>
</evidence>
<gene>
    <name evidence="5" type="ORF">FGF04_33455</name>
</gene>
<sequence length="221" mass="23918">PPAALPTPDEETTRAVIAAHHAAVKVLRDRHPGILVGWTVANQVYQALPGAEQVTADYRYPREDVFIEAARGDDWIGVQSYTRTKIAETGPVPAPDDAERTLTQWEYYPAAVGHALRHTADVIGDGTPLIVTENGIAASDDSRRVDYYTGALDEVAAAVEDGLNVQGYLAWSALDNYEWGSFAPTFGLIAVDPVTFERTAKPSAVWLGGLGRDRVLPRAAH</sequence>
<organism evidence="5 6">
    <name type="scientific">Streptomyces apricus</name>
    <dbReference type="NCBI Taxonomy" id="1828112"/>
    <lineage>
        <taxon>Bacteria</taxon>
        <taxon>Bacillati</taxon>
        <taxon>Actinomycetota</taxon>
        <taxon>Actinomycetes</taxon>
        <taxon>Kitasatosporales</taxon>
        <taxon>Streptomycetaceae</taxon>
        <taxon>Streptomyces</taxon>
    </lineage>
</organism>
<proteinExistence type="inferred from homology"/>
<dbReference type="InterPro" id="IPR017853">
    <property type="entry name" value="GH"/>
</dbReference>
<keyword evidence="3" id="KW-0326">Glycosidase</keyword>
<keyword evidence="2 5" id="KW-0378">Hydrolase</keyword>
<dbReference type="PANTHER" id="PTHR10353">
    <property type="entry name" value="GLYCOSYL HYDROLASE"/>
    <property type="match status" value="1"/>
</dbReference>
<accession>A0A5B0A2A9</accession>
<dbReference type="PRINTS" id="PR00131">
    <property type="entry name" value="GLHYDRLASE1"/>
</dbReference>
<evidence type="ECO:0000256" key="3">
    <source>
        <dbReference type="ARBA" id="ARBA00023295"/>
    </source>
</evidence>
<comment type="caution">
    <text evidence="5">The sequence shown here is derived from an EMBL/GenBank/DDBJ whole genome shotgun (WGS) entry which is preliminary data.</text>
</comment>
<keyword evidence="6" id="KW-1185">Reference proteome</keyword>
<dbReference type="OrthoDB" id="9765195at2"/>
<feature type="non-terminal residue" evidence="5">
    <location>
        <position position="1"/>
    </location>
</feature>
<evidence type="ECO:0000256" key="1">
    <source>
        <dbReference type="ARBA" id="ARBA00010838"/>
    </source>
</evidence>
<dbReference type="Gene3D" id="3.20.20.80">
    <property type="entry name" value="Glycosidases"/>
    <property type="match status" value="1"/>
</dbReference>
<dbReference type="AlphaFoldDB" id="A0A5B0A2A9"/>
<protein>
    <submittedName>
        <fullName evidence="5">Glycosyl hydrolase family protein</fullName>
    </submittedName>
</protein>
<dbReference type="Pfam" id="PF00232">
    <property type="entry name" value="Glyco_hydro_1"/>
    <property type="match status" value="1"/>
</dbReference>
<evidence type="ECO:0000256" key="4">
    <source>
        <dbReference type="RuleBase" id="RU003690"/>
    </source>
</evidence>